<organism evidence="3 4">
    <name type="scientific">Succiniclasticum ruminis DSM 9236</name>
    <dbReference type="NCBI Taxonomy" id="1123323"/>
    <lineage>
        <taxon>Bacteria</taxon>
        <taxon>Bacillati</taxon>
        <taxon>Bacillota</taxon>
        <taxon>Negativicutes</taxon>
        <taxon>Acidaminococcales</taxon>
        <taxon>Acidaminococcaceae</taxon>
        <taxon>Succiniclasticum</taxon>
    </lineage>
</organism>
<keyword evidence="1 2" id="KW-0732">Signal</keyword>
<evidence type="ECO:0000313" key="3">
    <source>
        <dbReference type="EMBL" id="SFE32645.1"/>
    </source>
</evidence>
<dbReference type="PANTHER" id="PTHR31284:SF10">
    <property type="entry name" value="ACID PHOSPHATASE-LIKE PROTEIN"/>
    <property type="match status" value="1"/>
</dbReference>
<evidence type="ECO:0000256" key="1">
    <source>
        <dbReference type="ARBA" id="ARBA00022729"/>
    </source>
</evidence>
<sequence length="350" mass="39636">MSIIRRLSLVSGALFIITASLFCSTVPADADAVSSALPQEEMLYLTASELAEEENLMAILWVQRSAEFRGLSYQAYNLAAREVDKAVTQRRKEEKNLRKTKEKLPEPHNRLLPLAVVMDIDDTIACHAPLEAYYTEHPEAKADYNAWRQWISSHRLLLPGAADFLKYADSNGVQVFYVTGRGPQDRRITEDFLQKAGLPFPDGFHLLMNDGSGGKMNYFAKLARRYDIICYLGDNVADFPIGASRDENPVIYKKDFADNKSGIPETDMQSGKQKTGMPLDIQAMLKRDKNATRNRIIDAHKKSFGAAFILLPNPMYGDWEYNLAQKFRRLPAEERIALRKAALKSFEFNE</sequence>
<dbReference type="AlphaFoldDB" id="A0A1I1ZLV4"/>
<gene>
    <name evidence="3" type="ORF">SAMN05216245_10430</name>
</gene>
<dbReference type="STRING" id="1123323.SAMN05216245_10430"/>
<reference evidence="3 4" key="1">
    <citation type="submission" date="2016-10" db="EMBL/GenBank/DDBJ databases">
        <authorList>
            <person name="de Groot N.N."/>
        </authorList>
    </citation>
    <scope>NUCLEOTIDE SEQUENCE [LARGE SCALE GENOMIC DNA]</scope>
    <source>
        <strain evidence="3 4">DSM 9236</strain>
    </source>
</reference>
<proteinExistence type="predicted"/>
<feature type="signal peptide" evidence="2">
    <location>
        <begin position="1"/>
        <end position="28"/>
    </location>
</feature>
<feature type="chain" id="PRO_5039537579" evidence="2">
    <location>
        <begin position="29"/>
        <end position="350"/>
    </location>
</feature>
<protein>
    <submittedName>
        <fullName evidence="3">5'-nucleotidase, lipoprotein e(P4) family</fullName>
    </submittedName>
</protein>
<dbReference type="InterPro" id="IPR036412">
    <property type="entry name" value="HAD-like_sf"/>
</dbReference>
<evidence type="ECO:0000313" key="4">
    <source>
        <dbReference type="Proteomes" id="UP000198896"/>
    </source>
</evidence>
<dbReference type="Pfam" id="PF03767">
    <property type="entry name" value="Acid_phosphat_B"/>
    <property type="match status" value="1"/>
</dbReference>
<dbReference type="EMBL" id="FONL01000004">
    <property type="protein sequence ID" value="SFE32645.1"/>
    <property type="molecule type" value="Genomic_DNA"/>
</dbReference>
<dbReference type="Proteomes" id="UP000198896">
    <property type="component" value="Unassembled WGS sequence"/>
</dbReference>
<keyword evidence="3" id="KW-0449">Lipoprotein</keyword>
<dbReference type="Gene3D" id="3.40.50.1000">
    <property type="entry name" value="HAD superfamily/HAD-like"/>
    <property type="match status" value="1"/>
</dbReference>
<dbReference type="RefSeq" id="WP_093913085.1">
    <property type="nucleotide sequence ID" value="NZ_FONL01000004.1"/>
</dbReference>
<dbReference type="PANTHER" id="PTHR31284">
    <property type="entry name" value="ACID PHOSPHATASE-LIKE PROTEIN"/>
    <property type="match status" value="1"/>
</dbReference>
<dbReference type="InterPro" id="IPR023214">
    <property type="entry name" value="HAD_sf"/>
</dbReference>
<accession>A0A1I1ZLV4</accession>
<dbReference type="SUPFAM" id="SSF56784">
    <property type="entry name" value="HAD-like"/>
    <property type="match status" value="1"/>
</dbReference>
<keyword evidence="4" id="KW-1185">Reference proteome</keyword>
<evidence type="ECO:0000256" key="2">
    <source>
        <dbReference type="SAM" id="SignalP"/>
    </source>
</evidence>
<dbReference type="InterPro" id="IPR005519">
    <property type="entry name" value="Acid_phosphat_B-like"/>
</dbReference>
<name>A0A1I1ZLV4_9FIRM</name>
<dbReference type="OrthoDB" id="395856at2"/>